<feature type="region of interest" description="Disordered" evidence="1">
    <location>
        <begin position="353"/>
        <end position="373"/>
    </location>
</feature>
<organism evidence="2 3">
    <name type="scientific">Durio zibethinus</name>
    <name type="common">Durian</name>
    <dbReference type="NCBI Taxonomy" id="66656"/>
    <lineage>
        <taxon>Eukaryota</taxon>
        <taxon>Viridiplantae</taxon>
        <taxon>Streptophyta</taxon>
        <taxon>Embryophyta</taxon>
        <taxon>Tracheophyta</taxon>
        <taxon>Spermatophyta</taxon>
        <taxon>Magnoliopsida</taxon>
        <taxon>eudicotyledons</taxon>
        <taxon>Gunneridae</taxon>
        <taxon>Pentapetalae</taxon>
        <taxon>rosids</taxon>
        <taxon>malvids</taxon>
        <taxon>Malvales</taxon>
        <taxon>Malvaceae</taxon>
        <taxon>Helicteroideae</taxon>
        <taxon>Durio</taxon>
    </lineage>
</organism>
<dbReference type="GO" id="GO:0045892">
    <property type="term" value="P:negative regulation of DNA-templated transcription"/>
    <property type="evidence" value="ECO:0007669"/>
    <property type="project" value="InterPro"/>
</dbReference>
<feature type="region of interest" description="Disordered" evidence="1">
    <location>
        <begin position="469"/>
        <end position="563"/>
    </location>
</feature>
<dbReference type="GO" id="GO:0009910">
    <property type="term" value="P:negative regulation of flower development"/>
    <property type="evidence" value="ECO:0007669"/>
    <property type="project" value="InterPro"/>
</dbReference>
<dbReference type="OrthoDB" id="754229at2759"/>
<feature type="compositionally biased region" description="Basic and acidic residues" evidence="1">
    <location>
        <begin position="1137"/>
        <end position="1146"/>
    </location>
</feature>
<keyword evidence="2" id="KW-1185">Reference proteome</keyword>
<accession>A0A6P5XLW5</accession>
<feature type="region of interest" description="Disordered" evidence="1">
    <location>
        <begin position="111"/>
        <end position="134"/>
    </location>
</feature>
<dbReference type="KEGG" id="dzi:111284650"/>
<evidence type="ECO:0000313" key="3">
    <source>
        <dbReference type="RefSeq" id="XP_022729178.1"/>
    </source>
</evidence>
<proteinExistence type="predicted"/>
<protein>
    <submittedName>
        <fullName evidence="3">Protein EMBRYONIC FLOWER 1-like isoform X1</fullName>
    </submittedName>
</protein>
<reference evidence="3" key="1">
    <citation type="submission" date="2025-08" db="UniProtKB">
        <authorList>
            <consortium name="RefSeq"/>
        </authorList>
    </citation>
    <scope>IDENTIFICATION</scope>
    <source>
        <tissue evidence="3">Fruit stalk</tissue>
    </source>
</reference>
<feature type="compositionally biased region" description="Polar residues" evidence="1">
    <location>
        <begin position="358"/>
        <end position="367"/>
    </location>
</feature>
<evidence type="ECO:0000256" key="1">
    <source>
        <dbReference type="SAM" id="MobiDB-lite"/>
    </source>
</evidence>
<feature type="compositionally biased region" description="Polar residues" evidence="1">
    <location>
        <begin position="119"/>
        <end position="134"/>
    </location>
</feature>
<dbReference type="PANTHER" id="PTHR35504:SF1">
    <property type="entry name" value="PROTEIN EMBRYONIC FLOWER 1"/>
    <property type="match status" value="1"/>
</dbReference>
<feature type="region of interest" description="Disordered" evidence="1">
    <location>
        <begin position="1137"/>
        <end position="1163"/>
    </location>
</feature>
<dbReference type="InterPro" id="IPR034583">
    <property type="entry name" value="EMF1"/>
</dbReference>
<dbReference type="RefSeq" id="XP_022729178.1">
    <property type="nucleotide sequence ID" value="XM_022873443.1"/>
</dbReference>
<evidence type="ECO:0000313" key="2">
    <source>
        <dbReference type="Proteomes" id="UP000515121"/>
    </source>
</evidence>
<gene>
    <name evidence="3" type="primary">LOC111284650</name>
</gene>
<dbReference type="GeneID" id="111284650"/>
<sequence>MESTIAVMETHQSCSSNLVAKSVESPIRIDSISIDLISANDDIDTSKCEHFSIRGYASEMRNKDWKKCWPFALNGGQNISEEQNCKLPPLLVPKFRWWCCQNCLQESRAKGSENEERTVANSSGKLKSFDSSPHVSSHGEAATWLSDLQPDGKINVESRKHNANACVDVNSSDRHPLYSDKSEKKDEIASIPIIGKTDVFENNIVNKEIHVSKYASLMQQTHHVDDKVATLQFHKPDLKDNEIAGFKIPDSNLKCMVKDATETCQAGQHASAYDQQMELVKTCGSYGTASMVNGVPDAIKTRTSKHPSLELDDRDYASSESAGILAGTASGSLHRRKTRKVRLLTELLGKSGDEKTDLTSTEDSASSAIPDASTGIDSIVAPQDEVNFQGNVTSSLTHSRKRKLPQYEEWRPGEISSPNNGHKNLRTFNSSAETADRIATSDSEGTVNGSGSQTGAKSHLVNFKVDKSPIMGKTKNKKTHNFDEHLSLSLSGENLQKERQKKPGDATKSNAGDIVLYKSNDVSTGSGLDPSPECAQNSEKKSNLLKKKSKMHQDNDGQASPIPWNNAILREGLTSRKDVEIRQIGSVAVPLKVTRDAPAEKGMHFSLNNFLPAKIYDRKYITPIRDGLPSLFPWQGHVLNEYEIGRKDLKMKYVGDSSFPSNSDLDAYHWKGMHVDLNSNRTTYRMPFLNEKQKHNSRAEVGSCSLIQQMDYSGTSNNGKIAEHQEPSTVARKHYDQQVEMQSEQGALDDIPMEIVELMAKNQYERCLPDTETDKPLPETTNKTIYHQRVDLNKVYENEEMSLFHETTHKPKPRAKNGRIGKIIRGDNVGTSRQNSVDYFSHMDQNSYTMSQLEQSYSPAGFRPFPLCVEKPLNAVQVSSTNSSRQNSSQNCQWFGNMVGQRSSHASMQALGVCNTCQSAPVQNKEAAHLWPSTIPNNMSYLYRIPQKCADQVANIDLLSHCPSNLPKGNMSGNYDRHFLNLASNFDKHSRKFDSDVIGRTHTEYPFACKHNGMGSLDLYSNETIPAMHLLSLMDAGLQSGAPVDADGKQKFVKKASYLHGNHSKEFSSLPSGGYRINSMKHPLCDCYGKSHQPESFCECMSATPAVAPSTSTSSFQHDKSFKKAIDFTGQFSLKSREKEKKKCSDSQRQNRNRRSQKTVFSSSGLNTTCGSIPVHSMQKLVLGTSDFMMFPIQLHAIESATKQKQEARTMNGALFHPKSGSENKICCINRNPADFTVPEAGNMYMIGGEDLKFGREATSSGFVKLVGHKRQRKLTVKKKHSRNRTS</sequence>
<feature type="compositionally biased region" description="Basic and acidic residues" evidence="1">
    <location>
        <begin position="495"/>
        <end position="505"/>
    </location>
</feature>
<dbReference type="Proteomes" id="UP000515121">
    <property type="component" value="Unplaced"/>
</dbReference>
<dbReference type="GO" id="GO:0048367">
    <property type="term" value="P:shoot system development"/>
    <property type="evidence" value="ECO:0007669"/>
    <property type="project" value="InterPro"/>
</dbReference>
<dbReference type="PANTHER" id="PTHR35504">
    <property type="entry name" value="PROTEIN EMBRYONIC FLOWER 1"/>
    <property type="match status" value="1"/>
</dbReference>
<name>A0A6P5XLW5_DURZI</name>